<dbReference type="Pfam" id="PF13860">
    <property type="entry name" value="FlgD_ig"/>
    <property type="match status" value="1"/>
</dbReference>
<organism evidence="2">
    <name type="scientific">marine metagenome</name>
    <dbReference type="NCBI Taxonomy" id="408172"/>
    <lineage>
        <taxon>unclassified sequences</taxon>
        <taxon>metagenomes</taxon>
        <taxon>ecological metagenomes</taxon>
    </lineage>
</organism>
<feature type="domain" description="FlgD/Vpr Ig-like" evidence="1">
    <location>
        <begin position="1"/>
        <end position="49"/>
    </location>
</feature>
<evidence type="ECO:0000259" key="1">
    <source>
        <dbReference type="Pfam" id="PF13860"/>
    </source>
</evidence>
<dbReference type="Gene3D" id="2.60.40.4070">
    <property type="match status" value="1"/>
</dbReference>
<protein>
    <recommendedName>
        <fullName evidence="1">FlgD/Vpr Ig-like domain-containing protein</fullName>
    </recommendedName>
</protein>
<gene>
    <name evidence="2" type="ORF">METZ01_LOCUS119169</name>
</gene>
<feature type="non-terminal residue" evidence="2">
    <location>
        <position position="1"/>
    </location>
</feature>
<proteinExistence type="predicted"/>
<dbReference type="EMBL" id="UINC01015814">
    <property type="protein sequence ID" value="SVA66315.1"/>
    <property type="molecule type" value="Genomic_DNA"/>
</dbReference>
<evidence type="ECO:0000313" key="2">
    <source>
        <dbReference type="EMBL" id="SVA66315.1"/>
    </source>
</evidence>
<dbReference type="InterPro" id="IPR026444">
    <property type="entry name" value="Secre_tail"/>
</dbReference>
<dbReference type="InterPro" id="IPR025965">
    <property type="entry name" value="FlgD/Vpr_Ig-like"/>
</dbReference>
<sequence length="63" mass="6705">DAGNVNVAVYNLMGQAVATLSEGYMNAGSYTLTWDASNQVSGMYLVRAETAGFVSTQKLLLIK</sequence>
<accession>A0A381XNK4</accession>
<name>A0A381XNK4_9ZZZZ</name>
<reference evidence="2" key="1">
    <citation type="submission" date="2018-05" db="EMBL/GenBank/DDBJ databases">
        <authorList>
            <person name="Lanie J.A."/>
            <person name="Ng W.-L."/>
            <person name="Kazmierczak K.M."/>
            <person name="Andrzejewski T.M."/>
            <person name="Davidsen T.M."/>
            <person name="Wayne K.J."/>
            <person name="Tettelin H."/>
            <person name="Glass J.I."/>
            <person name="Rusch D."/>
            <person name="Podicherti R."/>
            <person name="Tsui H.-C.T."/>
            <person name="Winkler M.E."/>
        </authorList>
    </citation>
    <scope>NUCLEOTIDE SEQUENCE</scope>
</reference>
<dbReference type="AlphaFoldDB" id="A0A381XNK4"/>
<dbReference type="NCBIfam" id="TIGR04183">
    <property type="entry name" value="Por_Secre_tail"/>
    <property type="match status" value="1"/>
</dbReference>